<comment type="caution">
    <text evidence="2">The sequence shown here is derived from an EMBL/GenBank/DDBJ whole genome shotgun (WGS) entry which is preliminary data.</text>
</comment>
<evidence type="ECO:0000313" key="2">
    <source>
        <dbReference type="EMBL" id="ETX01528.1"/>
    </source>
</evidence>
<dbReference type="PROSITE" id="PS50005">
    <property type="entry name" value="TPR"/>
    <property type="match status" value="1"/>
</dbReference>
<dbReference type="PANTHER" id="PTHR47691:SF3">
    <property type="entry name" value="HTH-TYPE TRANSCRIPTIONAL REGULATOR RV0890C-RELATED"/>
    <property type="match status" value="1"/>
</dbReference>
<dbReference type="HOGENOM" id="CLU_394097_0_0_7"/>
<evidence type="ECO:0000256" key="1">
    <source>
        <dbReference type="PROSITE-ProRule" id="PRU00339"/>
    </source>
</evidence>
<accession>W4LU66</accession>
<feature type="repeat" description="TPR" evidence="1">
    <location>
        <begin position="562"/>
        <end position="595"/>
    </location>
</feature>
<sequence length="699" mass="78851">SLHNPVVSDFGFIGRDSATLQLERSFQQETIVLLSGMVGCGKTAMAASFARWQLETGADWEFVLSFSFEHLHSLAPICDRIEHELRDVVGADWPDDWQGLQSSERVQAIGTRLKQIRGLIIWDHFEGVAGLHAAAASAAWAPDSQEALRDFLLHLRGGQTKILIVSRRDERWLGDIYLRIELEGLDLVESQQLALNVLQDEQISAEDMRELQPYNDLLANLCGNPLAIQVILPNLKQRAPEALLQALQSCNGSVFDEIVQQELVQAVSASLLDSFFVLDDTLRKQLCILGLFRGVVSVGLLVTMFKIAKDPSHQPPALRDVDQDDWRVVLKVAASAGLVSSNVTIEGPESLRSHYYTLHPALSWILSPLWRETFPKHLEVLEFLYVVAYGGYAVGFGMDGLLVETQAAISVLSAEEDNMHHALRLAHQYGWWGHLGHLIQGLDRLLTLQGRLVEREQLFNRIAEDITDANNQPLPGRLTLWHVVLGRLAQFALDRGNLDTAEHIYKQLLSYAEQQDDHRRQSAMLHQLGLVARARYQFDQAERLYLRSLELSERCDDALGQAKSLHQLGIITQNARRLEEANQYYLRSLQITQNRDYKEMQDVEAVTLYQLGMLRSDQKRFDEAESYLNQSLIITKRVFDTPGEAATLNQLGFIAAVHGYYSRAEEFYKQSLAIKLELDDQDGIALSLHHLGIIAQAQE</sequence>
<feature type="non-terminal residue" evidence="2">
    <location>
        <position position="1"/>
    </location>
</feature>
<reference evidence="2 3" key="1">
    <citation type="journal article" date="2014" name="Nature">
        <title>An environmental bacterial taxon with a large and distinct metabolic repertoire.</title>
        <authorList>
            <person name="Wilson M.C."/>
            <person name="Mori T."/>
            <person name="Ruckert C."/>
            <person name="Uria A.R."/>
            <person name="Helf M.J."/>
            <person name="Takada K."/>
            <person name="Gernert C."/>
            <person name="Steffens U.A."/>
            <person name="Heycke N."/>
            <person name="Schmitt S."/>
            <person name="Rinke C."/>
            <person name="Helfrich E.J."/>
            <person name="Brachmann A.O."/>
            <person name="Gurgui C."/>
            <person name="Wakimoto T."/>
            <person name="Kracht M."/>
            <person name="Crusemann M."/>
            <person name="Hentschel U."/>
            <person name="Abe I."/>
            <person name="Matsunaga S."/>
            <person name="Kalinowski J."/>
            <person name="Takeyama H."/>
            <person name="Piel J."/>
        </authorList>
    </citation>
    <scope>NUCLEOTIDE SEQUENCE [LARGE SCALE GENOMIC DNA]</scope>
    <source>
        <strain evidence="3">TSY1</strain>
    </source>
</reference>
<dbReference type="InterPro" id="IPR011990">
    <property type="entry name" value="TPR-like_helical_dom_sf"/>
</dbReference>
<dbReference type="PANTHER" id="PTHR47691">
    <property type="entry name" value="REGULATOR-RELATED"/>
    <property type="match status" value="1"/>
</dbReference>
<dbReference type="EMBL" id="AZHW01000224">
    <property type="protein sequence ID" value="ETX01528.1"/>
    <property type="molecule type" value="Genomic_DNA"/>
</dbReference>
<dbReference type="AlphaFoldDB" id="W4LU66"/>
<dbReference type="SUPFAM" id="SSF52540">
    <property type="entry name" value="P-loop containing nucleoside triphosphate hydrolases"/>
    <property type="match status" value="1"/>
</dbReference>
<gene>
    <name evidence="2" type="ORF">ETSY1_07060</name>
</gene>
<evidence type="ECO:0000313" key="3">
    <source>
        <dbReference type="Proteomes" id="UP000019141"/>
    </source>
</evidence>
<name>W4LU66_ENTF1</name>
<dbReference type="SUPFAM" id="SSF48452">
    <property type="entry name" value="TPR-like"/>
    <property type="match status" value="2"/>
</dbReference>
<keyword evidence="3" id="KW-1185">Reference proteome</keyword>
<organism evidence="2 3">
    <name type="scientific">Entotheonella factor</name>
    <dbReference type="NCBI Taxonomy" id="1429438"/>
    <lineage>
        <taxon>Bacteria</taxon>
        <taxon>Pseudomonadati</taxon>
        <taxon>Nitrospinota/Tectimicrobiota group</taxon>
        <taxon>Candidatus Tectimicrobiota</taxon>
        <taxon>Candidatus Entotheonellia</taxon>
        <taxon>Candidatus Entotheonellales</taxon>
        <taxon>Candidatus Entotheonellaceae</taxon>
        <taxon>Candidatus Entotheonella</taxon>
    </lineage>
</organism>
<dbReference type="SMART" id="SM00028">
    <property type="entry name" value="TPR"/>
    <property type="match status" value="5"/>
</dbReference>
<dbReference type="Proteomes" id="UP000019141">
    <property type="component" value="Unassembled WGS sequence"/>
</dbReference>
<keyword evidence="1" id="KW-0802">TPR repeat</keyword>
<dbReference type="InterPro" id="IPR027417">
    <property type="entry name" value="P-loop_NTPase"/>
</dbReference>
<dbReference type="Gene3D" id="3.40.50.300">
    <property type="entry name" value="P-loop containing nucleotide triphosphate hydrolases"/>
    <property type="match status" value="1"/>
</dbReference>
<dbReference type="Pfam" id="PF13424">
    <property type="entry name" value="TPR_12"/>
    <property type="match status" value="2"/>
</dbReference>
<dbReference type="Gene3D" id="1.25.40.10">
    <property type="entry name" value="Tetratricopeptide repeat domain"/>
    <property type="match status" value="2"/>
</dbReference>
<proteinExistence type="predicted"/>
<dbReference type="InterPro" id="IPR019734">
    <property type="entry name" value="TPR_rpt"/>
</dbReference>
<protein>
    <submittedName>
        <fullName evidence="2">Uncharacterized protein</fullName>
    </submittedName>
</protein>